<keyword evidence="3" id="KW-1185">Reference proteome</keyword>
<evidence type="ECO:0000313" key="3">
    <source>
        <dbReference type="Proteomes" id="UP000318585"/>
    </source>
</evidence>
<dbReference type="RefSeq" id="WP_143389600.1">
    <property type="nucleotide sequence ID" value="NZ_VJZQ01000003.1"/>
</dbReference>
<dbReference type="SUPFAM" id="SSF53756">
    <property type="entry name" value="UDP-Glycosyltransferase/glycogen phosphorylase"/>
    <property type="match status" value="1"/>
</dbReference>
<name>A0A553CJ99_9FLAO</name>
<sequence>MRLLYYTKPPFLDCDLPYLKSQKENISELYTIIDLPSFFLRSSVLDIAKQISKPGIFKASQYKEIIFFEDYLDLDKTYVVNRTNKKVFSVSNLILNFKLFFFILKIRPTIIHSTVFYDFQELFLYFFRKKTIVTVHDPFPHSGEGNFRKYFFRKLGFTLLNNFIILNKKQKTQFIATYKLENKNVYESNLSIYNVYNLYLGQFSENKPLKSILFFGRISPYKGINILLEAMKYVHSIHPDVKLIIAGNGEYYFDKTEFEQLDYIEFRNRYIPNAELVKLIKDSLFVVCPYIDATQSGVVMTSYAFCKPVIASNIGGLSEMVIDKVTGCLVEPNDIIELQNSIIELVSNKKLLDTMEKNVFDHFHQGQRGWTKISKDLFIVYNTIINDNKK</sequence>
<dbReference type="PANTHER" id="PTHR12526">
    <property type="entry name" value="GLYCOSYLTRANSFERASE"/>
    <property type="match status" value="1"/>
</dbReference>
<dbReference type="CDD" id="cd03801">
    <property type="entry name" value="GT4_PimA-like"/>
    <property type="match status" value="1"/>
</dbReference>
<proteinExistence type="predicted"/>
<dbReference type="Pfam" id="PF00534">
    <property type="entry name" value="Glycos_transf_1"/>
    <property type="match status" value="1"/>
</dbReference>
<organism evidence="2 3">
    <name type="scientific">Flavobacterium franklandianum</name>
    <dbReference type="NCBI Taxonomy" id="2594430"/>
    <lineage>
        <taxon>Bacteria</taxon>
        <taxon>Pseudomonadati</taxon>
        <taxon>Bacteroidota</taxon>
        <taxon>Flavobacteriia</taxon>
        <taxon>Flavobacteriales</taxon>
        <taxon>Flavobacteriaceae</taxon>
        <taxon>Flavobacterium</taxon>
    </lineage>
</organism>
<keyword evidence="2" id="KW-0808">Transferase</keyword>
<evidence type="ECO:0000259" key="1">
    <source>
        <dbReference type="Pfam" id="PF00534"/>
    </source>
</evidence>
<feature type="domain" description="Glycosyl transferase family 1" evidence="1">
    <location>
        <begin position="205"/>
        <end position="358"/>
    </location>
</feature>
<evidence type="ECO:0000313" key="2">
    <source>
        <dbReference type="EMBL" id="TRX20573.1"/>
    </source>
</evidence>
<reference evidence="2 3" key="1">
    <citation type="submission" date="2019-07" db="EMBL/GenBank/DDBJ databases">
        <title>Novel species of Flavobacterium.</title>
        <authorList>
            <person name="Liu Q."/>
            <person name="Xin Y.-H."/>
        </authorList>
    </citation>
    <scope>NUCLEOTIDE SEQUENCE [LARGE SCALE GENOMIC DNA]</scope>
    <source>
        <strain evidence="2 3">LB3P56</strain>
    </source>
</reference>
<protein>
    <submittedName>
        <fullName evidence="2">Glycosyltransferase family 4 protein</fullName>
    </submittedName>
</protein>
<dbReference type="Proteomes" id="UP000318585">
    <property type="component" value="Unassembled WGS sequence"/>
</dbReference>
<gene>
    <name evidence="2" type="ORF">FNW17_10675</name>
</gene>
<dbReference type="OrthoDB" id="9771846at2"/>
<dbReference type="EMBL" id="VJZR01000009">
    <property type="protein sequence ID" value="TRX20573.1"/>
    <property type="molecule type" value="Genomic_DNA"/>
</dbReference>
<dbReference type="AlphaFoldDB" id="A0A553CJ99"/>
<dbReference type="Gene3D" id="3.40.50.2000">
    <property type="entry name" value="Glycogen Phosphorylase B"/>
    <property type="match status" value="2"/>
</dbReference>
<accession>A0A553CJ99</accession>
<dbReference type="GO" id="GO:0016757">
    <property type="term" value="F:glycosyltransferase activity"/>
    <property type="evidence" value="ECO:0007669"/>
    <property type="project" value="InterPro"/>
</dbReference>
<dbReference type="InterPro" id="IPR001296">
    <property type="entry name" value="Glyco_trans_1"/>
</dbReference>
<dbReference type="PANTHER" id="PTHR12526:SF572">
    <property type="entry name" value="BLL5144 PROTEIN"/>
    <property type="match status" value="1"/>
</dbReference>
<comment type="caution">
    <text evidence="2">The sequence shown here is derived from an EMBL/GenBank/DDBJ whole genome shotgun (WGS) entry which is preliminary data.</text>
</comment>